<dbReference type="GO" id="GO:0022857">
    <property type="term" value="F:transmembrane transporter activity"/>
    <property type="evidence" value="ECO:0007669"/>
    <property type="project" value="InterPro"/>
</dbReference>
<feature type="transmembrane region" description="Helical" evidence="8">
    <location>
        <begin position="85"/>
        <end position="104"/>
    </location>
</feature>
<evidence type="ECO:0000256" key="4">
    <source>
        <dbReference type="ARBA" id="ARBA00022692"/>
    </source>
</evidence>
<dbReference type="InterPro" id="IPR010065">
    <property type="entry name" value="AA_ABC_transptr_permease_3TM"/>
</dbReference>
<gene>
    <name evidence="10" type="primary">ehuD</name>
    <name evidence="10" type="ORF">D8M03_15650</name>
</gene>
<comment type="subcellular location">
    <subcellularLocation>
        <location evidence="1 8">Cell membrane</location>
        <topology evidence="1 8">Multi-pass membrane protein</topology>
    </subcellularLocation>
</comment>
<dbReference type="SUPFAM" id="SSF161098">
    <property type="entry name" value="MetI-like"/>
    <property type="match status" value="1"/>
</dbReference>
<keyword evidence="3" id="KW-1003">Cell membrane</keyword>
<dbReference type="Gene3D" id="1.10.3720.10">
    <property type="entry name" value="MetI-like"/>
    <property type="match status" value="1"/>
</dbReference>
<dbReference type="Pfam" id="PF00528">
    <property type="entry name" value="BPD_transp_1"/>
    <property type="match status" value="1"/>
</dbReference>
<dbReference type="OrthoDB" id="9805999at2"/>
<evidence type="ECO:0000256" key="1">
    <source>
        <dbReference type="ARBA" id="ARBA00004651"/>
    </source>
</evidence>
<dbReference type="InterPro" id="IPR043429">
    <property type="entry name" value="ArtM/GltK/GlnP/TcyL/YhdX-like"/>
</dbReference>
<protein>
    <submittedName>
        <fullName evidence="10">Ectoine/hydroxyectoine ABC transporter permease subunit EhuD</fullName>
    </submittedName>
</protein>
<dbReference type="EMBL" id="RBZN01000059">
    <property type="protein sequence ID" value="RKQ13612.1"/>
    <property type="molecule type" value="Genomic_DNA"/>
</dbReference>
<evidence type="ECO:0000256" key="7">
    <source>
        <dbReference type="ARBA" id="ARBA00023136"/>
    </source>
</evidence>
<dbReference type="PROSITE" id="PS51257">
    <property type="entry name" value="PROKAR_LIPOPROTEIN"/>
    <property type="match status" value="1"/>
</dbReference>
<dbReference type="Proteomes" id="UP000272238">
    <property type="component" value="Unassembled WGS sequence"/>
</dbReference>
<dbReference type="NCBIfam" id="TIGR01726">
    <property type="entry name" value="HEQRo_perm_3TM"/>
    <property type="match status" value="1"/>
</dbReference>
<dbReference type="AlphaFoldDB" id="A0A494YTZ0"/>
<keyword evidence="2 8" id="KW-0813">Transport</keyword>
<dbReference type="InterPro" id="IPR035906">
    <property type="entry name" value="MetI-like_sf"/>
</dbReference>
<feature type="domain" description="ABC transmembrane type-1" evidence="9">
    <location>
        <begin position="21"/>
        <end position="212"/>
    </location>
</feature>
<dbReference type="GO" id="GO:0006865">
    <property type="term" value="P:amino acid transport"/>
    <property type="evidence" value="ECO:0007669"/>
    <property type="project" value="UniProtKB-KW"/>
</dbReference>
<dbReference type="InterPro" id="IPR014341">
    <property type="entry name" value="Ectoine_EhuD"/>
</dbReference>
<dbReference type="PROSITE" id="PS50928">
    <property type="entry name" value="ABC_TM1"/>
    <property type="match status" value="1"/>
</dbReference>
<keyword evidence="7 8" id="KW-0472">Membrane</keyword>
<evidence type="ECO:0000313" key="11">
    <source>
        <dbReference type="Proteomes" id="UP000272238"/>
    </source>
</evidence>
<evidence type="ECO:0000259" key="9">
    <source>
        <dbReference type="PROSITE" id="PS50928"/>
    </source>
</evidence>
<evidence type="ECO:0000256" key="2">
    <source>
        <dbReference type="ARBA" id="ARBA00022448"/>
    </source>
</evidence>
<keyword evidence="11" id="KW-1185">Reference proteome</keyword>
<dbReference type="CDD" id="cd06261">
    <property type="entry name" value="TM_PBP2"/>
    <property type="match status" value="1"/>
</dbReference>
<dbReference type="PANTHER" id="PTHR30614:SF0">
    <property type="entry name" value="L-CYSTINE TRANSPORT SYSTEM PERMEASE PROTEIN TCYL"/>
    <property type="match status" value="1"/>
</dbReference>
<keyword evidence="6 8" id="KW-1133">Transmembrane helix</keyword>
<reference evidence="10 11" key="1">
    <citation type="journal article" date="2016" name="Antonie Van Leeuwenhoek">
        <title>Lysinibacillus endophyticus sp. nov., an indole-3-acetic acid producing endophytic bacterium isolated from corn root (Zea mays cv. Xinken-5).</title>
        <authorList>
            <person name="Yu J."/>
            <person name="Guan X."/>
            <person name="Liu C."/>
            <person name="Xiang W."/>
            <person name="Yu Z."/>
            <person name="Liu X."/>
            <person name="Wang G."/>
        </authorList>
    </citation>
    <scope>NUCLEOTIDE SEQUENCE [LARGE SCALE GENOMIC DNA]</scope>
    <source>
        <strain evidence="10 11">DSM 100506</strain>
    </source>
</reference>
<dbReference type="GO" id="GO:0043190">
    <property type="term" value="C:ATP-binding cassette (ABC) transporter complex"/>
    <property type="evidence" value="ECO:0007669"/>
    <property type="project" value="InterPro"/>
</dbReference>
<keyword evidence="4 8" id="KW-0812">Transmembrane</keyword>
<organism evidence="10 11">
    <name type="scientific">Ureibacillus endophyticus</name>
    <dbReference type="NCBI Taxonomy" id="1978490"/>
    <lineage>
        <taxon>Bacteria</taxon>
        <taxon>Bacillati</taxon>
        <taxon>Bacillota</taxon>
        <taxon>Bacilli</taxon>
        <taxon>Bacillales</taxon>
        <taxon>Caryophanaceae</taxon>
        <taxon>Ureibacillus</taxon>
    </lineage>
</organism>
<feature type="transmembrane region" description="Helical" evidence="8">
    <location>
        <begin position="165"/>
        <end position="184"/>
    </location>
</feature>
<evidence type="ECO:0000256" key="3">
    <source>
        <dbReference type="ARBA" id="ARBA00022475"/>
    </source>
</evidence>
<evidence type="ECO:0000256" key="5">
    <source>
        <dbReference type="ARBA" id="ARBA00022970"/>
    </source>
</evidence>
<feature type="transmembrane region" description="Helical" evidence="8">
    <location>
        <begin position="20"/>
        <end position="45"/>
    </location>
</feature>
<keyword evidence="5" id="KW-0029">Amino-acid transport</keyword>
<comment type="similarity">
    <text evidence="8">Belongs to the binding-protein-dependent transport system permease family.</text>
</comment>
<dbReference type="InterPro" id="IPR000515">
    <property type="entry name" value="MetI-like"/>
</dbReference>
<feature type="transmembrane region" description="Helical" evidence="8">
    <location>
        <begin position="190"/>
        <end position="212"/>
    </location>
</feature>
<name>A0A494YTZ0_9BACL</name>
<dbReference type="RefSeq" id="WP_121215757.1">
    <property type="nucleotide sequence ID" value="NZ_RBZN01000059.1"/>
</dbReference>
<dbReference type="PANTHER" id="PTHR30614">
    <property type="entry name" value="MEMBRANE COMPONENT OF AMINO ACID ABC TRANSPORTER"/>
    <property type="match status" value="1"/>
</dbReference>
<dbReference type="NCBIfam" id="TIGR03003">
    <property type="entry name" value="ectoine_ehuD"/>
    <property type="match status" value="1"/>
</dbReference>
<comment type="caution">
    <text evidence="10">The sequence shown here is derived from an EMBL/GenBank/DDBJ whole genome shotgun (WGS) entry which is preliminary data.</text>
</comment>
<proteinExistence type="inferred from homology"/>
<evidence type="ECO:0000313" key="10">
    <source>
        <dbReference type="EMBL" id="RKQ13612.1"/>
    </source>
</evidence>
<sequence>MGDNFRWETFFDALPIVLQGLGVTVGLTFACFGFALLFGFVWIFFRRIPNKLIVSIVTWVMEFIRSTPPLVQLFFVYYALPVVPVIGVTLEPFTCAILAIGIHYSTYIGEIYRSGIESVDKGQWEASIALNFSTMDKWRRIILPQAIPPTIPMLGNYFIIMFKEVPLASIIGVTGILAMANSYGALNFAYLEPLTIVGIIFLLLSYPSSILIKKLEVKMNTRFDKNVLLEKAKKKSIPDMNLKESDRIV</sequence>
<accession>A0A494YTZ0</accession>
<evidence type="ECO:0000256" key="8">
    <source>
        <dbReference type="RuleBase" id="RU363032"/>
    </source>
</evidence>
<evidence type="ECO:0000256" key="6">
    <source>
        <dbReference type="ARBA" id="ARBA00022989"/>
    </source>
</evidence>